<evidence type="ECO:0000313" key="5">
    <source>
        <dbReference type="Proteomes" id="UP000034037"/>
    </source>
</evidence>
<proteinExistence type="inferred from homology"/>
<dbReference type="RefSeq" id="WP_004568110.1">
    <property type="nucleotide sequence ID" value="NZ_CP011309.1"/>
</dbReference>
<dbReference type="InterPro" id="IPR002563">
    <property type="entry name" value="Flavin_Rdtase-like_dom"/>
</dbReference>
<dbReference type="SMART" id="SM00903">
    <property type="entry name" value="Flavin_Reduct"/>
    <property type="match status" value="1"/>
</dbReference>
<dbReference type="PANTHER" id="PTHR30466">
    <property type="entry name" value="FLAVIN REDUCTASE"/>
    <property type="match status" value="1"/>
</dbReference>
<dbReference type="Pfam" id="PF01613">
    <property type="entry name" value="Flavin_Reduct"/>
    <property type="match status" value="1"/>
</dbReference>
<name>A0A0F6Z4S0_9CORY</name>
<reference evidence="4 5" key="1">
    <citation type="submission" date="2015-04" db="EMBL/GenBank/DDBJ databases">
        <title>Complete Genome Sequence of Brevibacterium flavum ATCC 15168.</title>
        <authorList>
            <person name="Ahn J."/>
            <person name="Park G."/>
            <person name="Jeon W."/>
            <person name="Jang Y."/>
            <person name="Jang M."/>
            <person name="Lee H."/>
            <person name="Lee H."/>
        </authorList>
    </citation>
    <scope>NUCLEOTIDE SEQUENCE [LARGE SCALE GENOMIC DNA]</scope>
    <source>
        <strain evidence="4 5">ATCC 15168</strain>
    </source>
</reference>
<evidence type="ECO:0000256" key="2">
    <source>
        <dbReference type="ARBA" id="ARBA00023002"/>
    </source>
</evidence>
<organism evidence="4 5">
    <name type="scientific">[Brevibacterium] flavum</name>
    <dbReference type="NCBI Taxonomy" id="92706"/>
    <lineage>
        <taxon>Bacteria</taxon>
        <taxon>Bacillati</taxon>
        <taxon>Actinomycetota</taxon>
        <taxon>Actinomycetes</taxon>
        <taxon>Mycobacteriales</taxon>
        <taxon>Corynebacteriaceae</taxon>
        <taxon>Corynebacterium</taxon>
    </lineage>
</organism>
<dbReference type="SUPFAM" id="SSF50475">
    <property type="entry name" value="FMN-binding split barrel"/>
    <property type="match status" value="1"/>
</dbReference>
<evidence type="ECO:0000259" key="3">
    <source>
        <dbReference type="SMART" id="SM00903"/>
    </source>
</evidence>
<keyword evidence="2" id="KW-0560">Oxidoreductase</keyword>
<dbReference type="InterPro" id="IPR012349">
    <property type="entry name" value="Split_barrel_FMN-bd"/>
</dbReference>
<dbReference type="PATRIC" id="fig|92706.3.peg.1160"/>
<feature type="domain" description="Flavin reductase like" evidence="3">
    <location>
        <begin position="15"/>
        <end position="162"/>
    </location>
</feature>
<accession>A0A0F6Z4S0</accession>
<gene>
    <name evidence="4" type="ORF">YH66_05600</name>
</gene>
<dbReference type="PANTHER" id="PTHR30466:SF11">
    <property type="entry name" value="FLAVIN-DEPENDENT MONOOXYGENASE, REDUCTASE SUBUNIT HSAB"/>
    <property type="match status" value="1"/>
</dbReference>
<dbReference type="Proteomes" id="UP000034037">
    <property type="component" value="Chromosome"/>
</dbReference>
<dbReference type="AlphaFoldDB" id="A0A0F6Z4S0"/>
<evidence type="ECO:0000256" key="1">
    <source>
        <dbReference type="ARBA" id="ARBA00008898"/>
    </source>
</evidence>
<comment type="similarity">
    <text evidence="1">Belongs to the non-flavoprotein flavin reductase family.</text>
</comment>
<evidence type="ECO:0000313" key="4">
    <source>
        <dbReference type="EMBL" id="AKF27065.1"/>
    </source>
</evidence>
<dbReference type="Gene3D" id="2.30.110.10">
    <property type="entry name" value="Electron Transport, Fmn-binding Protein, Chain A"/>
    <property type="match status" value="1"/>
</dbReference>
<sequence length="163" mass="17451">MTSAITTATDLRSVLRNVPTPISFIATHTDQPLGMIVGSFVSISAEPPLVGIFLQKSSSSWPAIEQALVTGQELGISILGGAHADHVRKLSGPSDQRFENLEWASTENGAIHLEGADAQLTTKLHDLQEIGDHFFAVLEVIDASADQDFSSALVYHRSQVSSL</sequence>
<dbReference type="GO" id="GO:0042602">
    <property type="term" value="F:riboflavin reductase (NADPH) activity"/>
    <property type="evidence" value="ECO:0007669"/>
    <property type="project" value="TreeGrafter"/>
</dbReference>
<dbReference type="GO" id="GO:0010181">
    <property type="term" value="F:FMN binding"/>
    <property type="evidence" value="ECO:0007669"/>
    <property type="project" value="InterPro"/>
</dbReference>
<dbReference type="EMBL" id="CP011309">
    <property type="protein sequence ID" value="AKF27065.1"/>
    <property type="molecule type" value="Genomic_DNA"/>
</dbReference>
<protein>
    <recommendedName>
        <fullName evidence="3">Flavin reductase like domain-containing protein</fullName>
    </recommendedName>
</protein>
<dbReference type="InterPro" id="IPR050268">
    <property type="entry name" value="NADH-dep_flavin_reductase"/>
</dbReference>
<keyword evidence="5" id="KW-1185">Reference proteome</keyword>
<dbReference type="HOGENOM" id="CLU_059021_1_3_11"/>